<dbReference type="AlphaFoldDB" id="A6GEW7"/>
<dbReference type="InterPro" id="IPR036393">
    <property type="entry name" value="AceGlu_kinase-like_sf"/>
</dbReference>
<comment type="pathway">
    <text evidence="8">Amino-acid biosynthesis; L-arginine biosynthesis; N(2)-acetyl-L-ornithine from L-glutamate: step 1/4.</text>
</comment>
<dbReference type="RefSeq" id="WP_006975257.1">
    <property type="nucleotide sequence ID" value="NZ_ABCS01000087.1"/>
</dbReference>
<feature type="site" description="Involved in the stabilization of negative charge on the oxyanion by the formation of the oxyanion hole" evidence="8">
    <location>
        <position position="124"/>
    </location>
</feature>
<dbReference type="EC" id="2.3.1.1" evidence="8"/>
<comment type="caution">
    <text evidence="9">The sequence shown here is derived from an EMBL/GenBank/DDBJ whole genome shotgun (WGS) entry which is preliminary data.</text>
</comment>
<dbReference type="NCBIfam" id="TIGR00120">
    <property type="entry name" value="ArgJ"/>
    <property type="match status" value="1"/>
</dbReference>
<feature type="binding site" evidence="8">
    <location>
        <position position="160"/>
    </location>
    <ligand>
        <name>substrate</name>
    </ligand>
</feature>
<comment type="subcellular location">
    <subcellularLocation>
        <location evidence="8">Cytoplasm</location>
    </subcellularLocation>
</comment>
<dbReference type="NCBIfam" id="NF003802">
    <property type="entry name" value="PRK05388.1"/>
    <property type="match status" value="1"/>
</dbReference>
<dbReference type="GO" id="GO:0006526">
    <property type="term" value="P:L-arginine biosynthetic process"/>
    <property type="evidence" value="ECO:0007669"/>
    <property type="project" value="UniProtKB-UniRule"/>
</dbReference>
<dbReference type="GO" id="GO:0006592">
    <property type="term" value="P:ornithine biosynthetic process"/>
    <property type="evidence" value="ECO:0007669"/>
    <property type="project" value="TreeGrafter"/>
</dbReference>
<protein>
    <recommendedName>
        <fullName evidence="8">Arginine biosynthesis bifunctional protein ArgJ</fullName>
    </recommendedName>
    <domain>
        <recommendedName>
            <fullName evidence="8">Glutamate N-acetyltransferase</fullName>
            <ecNumber evidence="8">2.3.1.35</ecNumber>
        </recommendedName>
        <alternativeName>
            <fullName evidence="8">Ornithine acetyltransferase</fullName>
            <shortName evidence="8">OATase</shortName>
        </alternativeName>
        <alternativeName>
            <fullName evidence="8">Ornithine transacetylase</fullName>
        </alternativeName>
    </domain>
    <domain>
        <recommendedName>
            <fullName evidence="8">Amino-acid acetyltransferase</fullName>
            <ecNumber evidence="8">2.3.1.1</ecNumber>
        </recommendedName>
        <alternativeName>
            <fullName evidence="8">N-acetylglutamate synthase</fullName>
            <shortName evidence="8">AGSase</shortName>
        </alternativeName>
    </domain>
    <component>
        <recommendedName>
            <fullName evidence="8">Arginine biosynthesis bifunctional protein ArgJ alpha chain</fullName>
        </recommendedName>
    </component>
    <component>
        <recommendedName>
            <fullName evidence="8">Arginine biosynthesis bifunctional protein ArgJ beta chain</fullName>
        </recommendedName>
    </component>
</protein>
<feature type="binding site" evidence="8">
    <location>
        <position position="411"/>
    </location>
    <ligand>
        <name>substrate</name>
    </ligand>
</feature>
<evidence type="ECO:0000256" key="6">
    <source>
        <dbReference type="ARBA" id="ARBA00022813"/>
    </source>
</evidence>
<dbReference type="EC" id="2.3.1.35" evidence="8"/>
<dbReference type="FunFam" id="3.60.70.12:FF:000001">
    <property type="entry name" value="Arginine biosynthesis bifunctional protein ArgJ, chloroplastic"/>
    <property type="match status" value="1"/>
</dbReference>
<comment type="subunit">
    <text evidence="2 8">Heterotetramer of two alpha and two beta chains.</text>
</comment>
<dbReference type="GO" id="GO:0004358">
    <property type="term" value="F:L-glutamate N-acetyltransferase activity, acting on acetyl-L-ornithine as donor"/>
    <property type="evidence" value="ECO:0007669"/>
    <property type="project" value="UniProtKB-UniRule"/>
</dbReference>
<dbReference type="eggNOG" id="COG1364">
    <property type="taxonomic scope" value="Bacteria"/>
</dbReference>
<dbReference type="UniPathway" id="UPA00068">
    <property type="reaction ID" value="UER00106"/>
</dbReference>
<evidence type="ECO:0000313" key="10">
    <source>
        <dbReference type="Proteomes" id="UP000005801"/>
    </source>
</evidence>
<reference evidence="9 10" key="1">
    <citation type="submission" date="2007-06" db="EMBL/GenBank/DDBJ databases">
        <authorList>
            <person name="Shimkets L."/>
            <person name="Ferriera S."/>
            <person name="Johnson J."/>
            <person name="Kravitz S."/>
            <person name="Beeson K."/>
            <person name="Sutton G."/>
            <person name="Rogers Y.-H."/>
            <person name="Friedman R."/>
            <person name="Frazier M."/>
            <person name="Venter J.C."/>
        </authorList>
    </citation>
    <scope>NUCLEOTIDE SEQUENCE [LARGE SCALE GENOMIC DNA]</scope>
    <source>
        <strain evidence="9 10">SIR-1</strain>
    </source>
</reference>
<evidence type="ECO:0000256" key="5">
    <source>
        <dbReference type="ARBA" id="ARBA00022679"/>
    </source>
</evidence>
<comment type="caution">
    <text evidence="8">Lacks conserved residue(s) required for the propagation of feature annotation.</text>
</comment>
<dbReference type="GO" id="GO:0004042">
    <property type="term" value="F:L-glutamate N-acetyltransferase activity"/>
    <property type="evidence" value="ECO:0007669"/>
    <property type="project" value="UniProtKB-UniRule"/>
</dbReference>
<dbReference type="Gene3D" id="3.40.1160.10">
    <property type="entry name" value="Acetylglutamate kinase-like"/>
    <property type="match status" value="1"/>
</dbReference>
<feature type="binding site" evidence="8">
    <location>
        <position position="197"/>
    </location>
    <ligand>
        <name>substrate</name>
    </ligand>
</feature>
<keyword evidence="7 8" id="KW-0012">Acyltransferase</keyword>
<dbReference type="InterPro" id="IPR016117">
    <property type="entry name" value="ArgJ-like_dom_sf"/>
</dbReference>
<dbReference type="GO" id="GO:0005737">
    <property type="term" value="C:cytoplasm"/>
    <property type="evidence" value="ECO:0007669"/>
    <property type="project" value="UniProtKB-SubCell"/>
</dbReference>
<keyword evidence="5 8" id="KW-0808">Transferase</keyword>
<feature type="binding site" evidence="8">
    <location>
        <position position="186"/>
    </location>
    <ligand>
        <name>substrate</name>
    </ligand>
</feature>
<gene>
    <name evidence="8" type="primary">argJ</name>
    <name evidence="9" type="ORF">PPSIR1_28896</name>
</gene>
<comment type="similarity">
    <text evidence="1 8">Belongs to the ArgJ family.</text>
</comment>
<dbReference type="CDD" id="cd02152">
    <property type="entry name" value="OAT"/>
    <property type="match status" value="1"/>
</dbReference>
<keyword evidence="10" id="KW-1185">Reference proteome</keyword>
<dbReference type="OrthoDB" id="9804242at2"/>
<dbReference type="PANTHER" id="PTHR23100">
    <property type="entry name" value="ARGININE BIOSYNTHESIS BIFUNCTIONAL PROTEIN ARGJ"/>
    <property type="match status" value="1"/>
</dbReference>
<keyword evidence="4 8" id="KW-0028">Amino-acid biosynthesis</keyword>
<evidence type="ECO:0000313" key="9">
    <source>
        <dbReference type="EMBL" id="EDM75559.1"/>
    </source>
</evidence>
<evidence type="ECO:0000256" key="1">
    <source>
        <dbReference type="ARBA" id="ARBA00006774"/>
    </source>
</evidence>
<dbReference type="eggNOG" id="COG0548">
    <property type="taxonomic scope" value="Bacteria"/>
</dbReference>
<feature type="site" description="Involved in the stabilization of negative charge on the oxyanion by the formation of the oxyanion hole" evidence="8">
    <location>
        <position position="123"/>
    </location>
</feature>
<keyword evidence="3 8" id="KW-0055">Arginine biosynthesis</keyword>
<accession>A6GEW7</accession>
<dbReference type="PANTHER" id="PTHR23100:SF0">
    <property type="entry name" value="ARGININE BIOSYNTHESIS BIFUNCTIONAL PROTEIN ARGJ, MITOCHONDRIAL"/>
    <property type="match status" value="1"/>
</dbReference>
<feature type="chain" id="PRO_5023505897" description="Arginine biosynthesis bifunctional protein ArgJ beta chain" evidence="8">
    <location>
        <begin position="197"/>
        <end position="644"/>
    </location>
</feature>
<dbReference type="EMBL" id="ABCS01000087">
    <property type="protein sequence ID" value="EDM75559.1"/>
    <property type="molecule type" value="Genomic_DNA"/>
</dbReference>
<name>A6GEW7_9BACT</name>
<evidence type="ECO:0000256" key="7">
    <source>
        <dbReference type="ARBA" id="ARBA00023315"/>
    </source>
</evidence>
<dbReference type="STRING" id="391625.PPSIR1_28896"/>
<comment type="function">
    <text evidence="8">Catalyzes two activities which are involved in the cyclic version of arginine biosynthesis: the synthesis of N-acetylglutamate from glutamate and acetyl-CoA as the acetyl donor, and of ornithine by transacetylation between N(2)-acetylornithine and glutamate.</text>
</comment>
<comment type="pathway">
    <text evidence="8">Amino-acid biosynthesis; L-arginine biosynthesis; L-ornithine and N-acetyl-L-glutamate from L-glutamate and N(2)-acetyl-L-ornithine (cyclic): step 1/1.</text>
</comment>
<evidence type="ECO:0000256" key="3">
    <source>
        <dbReference type="ARBA" id="ARBA00022571"/>
    </source>
</evidence>
<feature type="active site" description="Nucleophile" evidence="8">
    <location>
        <position position="197"/>
    </location>
</feature>
<dbReference type="Pfam" id="PF01960">
    <property type="entry name" value="ArgJ"/>
    <property type="match status" value="1"/>
</dbReference>
<keyword evidence="9" id="KW-0418">Kinase</keyword>
<keyword evidence="8" id="KW-0511">Multifunctional enzyme</keyword>
<dbReference type="SUPFAM" id="SSF56266">
    <property type="entry name" value="DmpA/ArgJ-like"/>
    <property type="match status" value="1"/>
</dbReference>
<keyword evidence="8" id="KW-0963">Cytoplasm</keyword>
<dbReference type="Gene3D" id="3.60.70.12">
    <property type="entry name" value="L-amino peptidase D-ALA esterase/amidase"/>
    <property type="match status" value="1"/>
</dbReference>
<dbReference type="Proteomes" id="UP000005801">
    <property type="component" value="Unassembled WGS sequence"/>
</dbReference>
<organism evidence="9 10">
    <name type="scientific">Plesiocystis pacifica SIR-1</name>
    <dbReference type="NCBI Taxonomy" id="391625"/>
    <lineage>
        <taxon>Bacteria</taxon>
        <taxon>Pseudomonadati</taxon>
        <taxon>Myxococcota</taxon>
        <taxon>Polyangia</taxon>
        <taxon>Nannocystales</taxon>
        <taxon>Nannocystaceae</taxon>
        <taxon>Plesiocystis</taxon>
    </lineage>
</organism>
<feature type="site" description="Cleavage; by autolysis" evidence="8">
    <location>
        <begin position="196"/>
        <end position="197"/>
    </location>
</feature>
<evidence type="ECO:0000256" key="8">
    <source>
        <dbReference type="HAMAP-Rule" id="MF_01106"/>
    </source>
</evidence>
<dbReference type="Gene3D" id="3.10.20.340">
    <property type="entry name" value="ArgJ beta chain, C-terminal domain"/>
    <property type="match status" value="1"/>
</dbReference>
<dbReference type="InterPro" id="IPR042195">
    <property type="entry name" value="ArgJ_beta_C"/>
</dbReference>
<sequence length="644" mass="66583">MTHAHTPIVTSLDSGLDALPGGFRFAGVHAGIKRSRKDLALIHCTVPEGASAAGVVTRNPVRAACVERCDALLPAAGIRGVLVNSGNANAMTGAQGVEANAALAKATAAALESAADTVLTYSTGVIGVPLDAEKICEAIPGLVVAGSETDARAFAAAILTTDTVIKVAHTTLEFEGETVRLFGVAKGSGMVHPNMATTLGYVCTDAAVAPERLQAMLSAAIEPTFNAITVDGDTSTNDAVLVLASGAAEVEIGDAEAEAFQAALQAVLLTLAEQVARDGEGATRLLEVEVRGAPSPAIAKAIARGCCRSSLFKCSVFAGEVAGWGRLGAAAGQAALEAGYYDFDASALDIDAMGLALVRSGAPVAAEQVDLGELARRLRGPTVRWVLELGQGQANFTALGCDFSYDYVRINSDEARQVVVNAEGQIGRSVGLSSYTPILKHQLLVDGLSYVRRFKGLRVLVHLSGSAARKPTLVASVARDLELILDAELRVLVVVPDADTLAGLRATMSDGAYRLAEVIKDAATIGARLDRGQACALIQGTPDPGELVALGVRLGVGKLICLADDQGLHDAGGLVSELTPDQALTGLDRGRFGTHADENLAFARHAARQGLPALHLIDGRLPHALVAELFTEEGIGTLVTRQLR</sequence>
<feature type="binding site" evidence="8">
    <location>
        <position position="280"/>
    </location>
    <ligand>
        <name>substrate</name>
    </ligand>
</feature>
<proteinExistence type="inferred from homology"/>
<evidence type="ECO:0000256" key="2">
    <source>
        <dbReference type="ARBA" id="ARBA00011475"/>
    </source>
</evidence>
<evidence type="ECO:0000256" key="4">
    <source>
        <dbReference type="ARBA" id="ARBA00022605"/>
    </source>
</evidence>
<dbReference type="SUPFAM" id="SSF53633">
    <property type="entry name" value="Carbamate kinase-like"/>
    <property type="match status" value="1"/>
</dbReference>
<feature type="chain" id="PRO_5023505898" description="Arginine biosynthesis bifunctional protein ArgJ alpha chain" evidence="8">
    <location>
        <begin position="1"/>
        <end position="196"/>
    </location>
</feature>
<dbReference type="HAMAP" id="MF_01106">
    <property type="entry name" value="ArgJ"/>
    <property type="match status" value="1"/>
</dbReference>
<dbReference type="GO" id="GO:0016301">
    <property type="term" value="F:kinase activity"/>
    <property type="evidence" value="ECO:0007669"/>
    <property type="project" value="UniProtKB-KW"/>
</dbReference>
<dbReference type="InterPro" id="IPR002813">
    <property type="entry name" value="Arg_biosynth_ArgJ"/>
</dbReference>
<comment type="catalytic activity">
    <reaction evidence="8">
        <text>N(2)-acetyl-L-ornithine + L-glutamate = N-acetyl-L-glutamate + L-ornithine</text>
        <dbReference type="Rhea" id="RHEA:15349"/>
        <dbReference type="ChEBI" id="CHEBI:29985"/>
        <dbReference type="ChEBI" id="CHEBI:44337"/>
        <dbReference type="ChEBI" id="CHEBI:46911"/>
        <dbReference type="ChEBI" id="CHEBI:57805"/>
        <dbReference type="EC" id="2.3.1.35"/>
    </reaction>
</comment>
<keyword evidence="6 8" id="KW-0068">Autocatalytic cleavage</keyword>
<comment type="catalytic activity">
    <reaction evidence="8">
        <text>L-glutamate + acetyl-CoA = N-acetyl-L-glutamate + CoA + H(+)</text>
        <dbReference type="Rhea" id="RHEA:24292"/>
        <dbReference type="ChEBI" id="CHEBI:15378"/>
        <dbReference type="ChEBI" id="CHEBI:29985"/>
        <dbReference type="ChEBI" id="CHEBI:44337"/>
        <dbReference type="ChEBI" id="CHEBI:57287"/>
        <dbReference type="ChEBI" id="CHEBI:57288"/>
        <dbReference type="EC" id="2.3.1.1"/>
    </reaction>
</comment>